<dbReference type="InterPro" id="IPR013162">
    <property type="entry name" value="CD80_C2-set"/>
</dbReference>
<feature type="transmembrane region" description="Helical" evidence="7">
    <location>
        <begin position="344"/>
        <end position="368"/>
    </location>
</feature>
<dbReference type="Pfam" id="PF07679">
    <property type="entry name" value="I-set"/>
    <property type="match status" value="1"/>
</dbReference>
<keyword evidence="7" id="KW-0812">Transmembrane</keyword>
<dbReference type="InterPro" id="IPR003599">
    <property type="entry name" value="Ig_sub"/>
</dbReference>
<organism evidence="9 10">
    <name type="scientific">Apolygus lucorum</name>
    <name type="common">Small green plant bug</name>
    <name type="synonym">Lygocoris lucorum</name>
    <dbReference type="NCBI Taxonomy" id="248454"/>
    <lineage>
        <taxon>Eukaryota</taxon>
        <taxon>Metazoa</taxon>
        <taxon>Ecdysozoa</taxon>
        <taxon>Arthropoda</taxon>
        <taxon>Hexapoda</taxon>
        <taxon>Insecta</taxon>
        <taxon>Pterygota</taxon>
        <taxon>Neoptera</taxon>
        <taxon>Paraneoptera</taxon>
        <taxon>Hemiptera</taxon>
        <taxon>Heteroptera</taxon>
        <taxon>Panheteroptera</taxon>
        <taxon>Cimicomorpha</taxon>
        <taxon>Miridae</taxon>
        <taxon>Mirini</taxon>
        <taxon>Apolygus</taxon>
    </lineage>
</organism>
<dbReference type="Pfam" id="PF08205">
    <property type="entry name" value="C2-set_2"/>
    <property type="match status" value="1"/>
</dbReference>
<keyword evidence="4" id="KW-0325">Glycoprotein</keyword>
<dbReference type="InterPro" id="IPR051275">
    <property type="entry name" value="Cell_adhesion_signaling"/>
</dbReference>
<keyword evidence="5" id="KW-0393">Immunoglobulin domain</keyword>
<dbReference type="InterPro" id="IPR007110">
    <property type="entry name" value="Ig-like_dom"/>
</dbReference>
<proteinExistence type="predicted"/>
<keyword evidence="2 7" id="KW-0472">Membrane</keyword>
<evidence type="ECO:0000256" key="4">
    <source>
        <dbReference type="ARBA" id="ARBA00023180"/>
    </source>
</evidence>
<keyword evidence="7" id="KW-1133">Transmembrane helix</keyword>
<protein>
    <recommendedName>
        <fullName evidence="8">Ig-like domain-containing protein</fullName>
    </recommendedName>
</protein>
<dbReference type="PANTHER" id="PTHR11640">
    <property type="entry name" value="NEPHRIN"/>
    <property type="match status" value="1"/>
</dbReference>
<evidence type="ECO:0000313" key="9">
    <source>
        <dbReference type="EMBL" id="KAF6217286.1"/>
    </source>
</evidence>
<comment type="subcellular location">
    <subcellularLocation>
        <location evidence="1">Membrane</location>
        <topology evidence="1">Single-pass type I membrane protein</topology>
    </subcellularLocation>
</comment>
<dbReference type="InterPro" id="IPR013783">
    <property type="entry name" value="Ig-like_fold"/>
</dbReference>
<dbReference type="AlphaFoldDB" id="A0A8S9YCB1"/>
<reference evidence="9" key="1">
    <citation type="journal article" date="2021" name="Mol. Ecol. Resour.">
        <title>Apolygus lucorum genome provides insights into omnivorousness and mesophyll feeding.</title>
        <authorList>
            <person name="Liu Y."/>
            <person name="Liu H."/>
            <person name="Wang H."/>
            <person name="Huang T."/>
            <person name="Liu B."/>
            <person name="Yang B."/>
            <person name="Yin L."/>
            <person name="Li B."/>
            <person name="Zhang Y."/>
            <person name="Zhang S."/>
            <person name="Jiang F."/>
            <person name="Zhang X."/>
            <person name="Ren Y."/>
            <person name="Wang B."/>
            <person name="Wang S."/>
            <person name="Lu Y."/>
            <person name="Wu K."/>
            <person name="Fan W."/>
            <person name="Wang G."/>
        </authorList>
    </citation>
    <scope>NUCLEOTIDE SEQUENCE</scope>
    <source>
        <strain evidence="9">12Hb</strain>
    </source>
</reference>
<keyword evidence="3" id="KW-1015">Disulfide bond</keyword>
<dbReference type="EMBL" id="WIXP02000001">
    <property type="protein sequence ID" value="KAF6217286.1"/>
    <property type="molecule type" value="Genomic_DNA"/>
</dbReference>
<evidence type="ECO:0000256" key="3">
    <source>
        <dbReference type="ARBA" id="ARBA00023157"/>
    </source>
</evidence>
<dbReference type="SUPFAM" id="SSF48726">
    <property type="entry name" value="Immunoglobulin"/>
    <property type="match status" value="3"/>
</dbReference>
<dbReference type="OrthoDB" id="6345017at2759"/>
<evidence type="ECO:0000256" key="1">
    <source>
        <dbReference type="ARBA" id="ARBA00004479"/>
    </source>
</evidence>
<feature type="compositionally biased region" description="Basic and acidic residues" evidence="6">
    <location>
        <begin position="422"/>
        <end position="432"/>
    </location>
</feature>
<feature type="region of interest" description="Disordered" evidence="6">
    <location>
        <begin position="380"/>
        <end position="432"/>
    </location>
</feature>
<name>A0A8S9YCB1_APOLU</name>
<evidence type="ECO:0000313" key="10">
    <source>
        <dbReference type="Proteomes" id="UP000466442"/>
    </source>
</evidence>
<feature type="domain" description="Ig-like" evidence="8">
    <location>
        <begin position="122"/>
        <end position="226"/>
    </location>
</feature>
<evidence type="ECO:0000256" key="6">
    <source>
        <dbReference type="SAM" id="MobiDB-lite"/>
    </source>
</evidence>
<dbReference type="GO" id="GO:0016020">
    <property type="term" value="C:membrane"/>
    <property type="evidence" value="ECO:0007669"/>
    <property type="project" value="UniProtKB-SubCell"/>
</dbReference>
<dbReference type="PROSITE" id="PS50835">
    <property type="entry name" value="IG_LIKE"/>
    <property type="match status" value="1"/>
</dbReference>
<evidence type="ECO:0000256" key="7">
    <source>
        <dbReference type="SAM" id="Phobius"/>
    </source>
</evidence>
<dbReference type="SMART" id="SM00409">
    <property type="entry name" value="IG"/>
    <property type="match status" value="2"/>
</dbReference>
<evidence type="ECO:0000256" key="2">
    <source>
        <dbReference type="ARBA" id="ARBA00023136"/>
    </source>
</evidence>
<feature type="compositionally biased region" description="Basic and acidic residues" evidence="6">
    <location>
        <begin position="382"/>
        <end position="391"/>
    </location>
</feature>
<gene>
    <name evidence="9" type="ORF">GE061_001640</name>
</gene>
<dbReference type="Gene3D" id="2.60.40.10">
    <property type="entry name" value="Immunoglobulins"/>
    <property type="match status" value="2"/>
</dbReference>
<dbReference type="InterPro" id="IPR013098">
    <property type="entry name" value="Ig_I-set"/>
</dbReference>
<evidence type="ECO:0000259" key="8">
    <source>
        <dbReference type="PROSITE" id="PS50835"/>
    </source>
</evidence>
<accession>A0A8S9YCB1</accession>
<dbReference type="Proteomes" id="UP000466442">
    <property type="component" value="Linkage Group LG1"/>
</dbReference>
<keyword evidence="10" id="KW-1185">Reference proteome</keyword>
<evidence type="ECO:0000256" key="5">
    <source>
        <dbReference type="ARBA" id="ARBA00023319"/>
    </source>
</evidence>
<comment type="caution">
    <text evidence="9">The sequence shown here is derived from an EMBL/GenBank/DDBJ whole genome shotgun (WGS) entry which is preliminary data.</text>
</comment>
<sequence length="432" mass="47274">MCTYEPAYLVAESQRVVIPKEREQVVRSGDAANLLCQSAQPLDNCQFDVPSGRSLNIKPDTNPRGGLGYFGEGFDKGQCGLHIASVTEEWNGVYICTVTPRGSFDAYKANMTLIVAKAPNAPELSVTGGDGTLGDSYKEGDVIYATCRINQGRPAANISWYIGDERITDGLQMPVVEEYKTQGGLSSVQQNLTRRLVYTDNGKPLKCVGEHPLLAVSGNTTSHQLNVMFGPKPLPDFEHFGLVEGEEGRISVVIPANPRPSFTWYVNDEPYYDGDETSIKKYYSLKPIESREKGRGYWESTLVIKVLAKEDVDQKYTVKAENKFGVQQYAVVISTNPEPKVLDLGVGTIFLIVLALLLFLIITSLLVFARARGRWCFSGSLREGEPGEPEKAPPTTGATDSGGKDNPAVVHHGSSDYINSPDVKKPKEDTPV</sequence>
<dbReference type="InterPro" id="IPR036179">
    <property type="entry name" value="Ig-like_dom_sf"/>
</dbReference>